<dbReference type="PANTHER" id="PTHR34557">
    <property type="entry name" value="PHYTOCHROMOBILIN:FERREDOXIN OXIDOREDUCTASE, CHLOROPLASTIC"/>
    <property type="match status" value="1"/>
</dbReference>
<evidence type="ECO:0000313" key="4">
    <source>
        <dbReference type="Proteomes" id="UP000515683"/>
    </source>
</evidence>
<dbReference type="GO" id="GO:0050897">
    <property type="term" value="F:cobalt ion binding"/>
    <property type="evidence" value="ECO:0007669"/>
    <property type="project" value="InterPro"/>
</dbReference>
<comment type="similarity">
    <text evidence="1">Belongs to the HY2 family.</text>
</comment>
<evidence type="ECO:0000256" key="1">
    <source>
        <dbReference type="ARBA" id="ARBA00006908"/>
    </source>
</evidence>
<keyword evidence="2" id="KW-0560">Oxidoreductase</keyword>
<keyword evidence="4" id="KW-1185">Reference proteome</keyword>
<dbReference type="GO" id="GO:0016636">
    <property type="term" value="F:oxidoreductase activity, acting on the CH-CH group of donors, iron-sulfur protein as acceptor"/>
    <property type="evidence" value="ECO:0007669"/>
    <property type="project" value="InterPro"/>
</dbReference>
<dbReference type="Proteomes" id="UP000515683">
    <property type="component" value="Segment"/>
</dbReference>
<reference evidence="3" key="1">
    <citation type="submission" date="2019-04" db="EMBL/GenBank/DDBJ databases">
        <title>Genomic and proteomic characterization of cyanophage S-SCSM1 provides new insights into understanding the viral gene diversity and phage-host interactions.</title>
        <authorList>
            <person name="Wang Q."/>
            <person name="Xu Y."/>
            <person name="Jiao N."/>
            <person name="Zhang R."/>
        </authorList>
    </citation>
    <scope>NUCLEOTIDE SEQUENCE [LARGE SCALE GENOMIC DNA]</scope>
</reference>
<evidence type="ECO:0000313" key="3">
    <source>
        <dbReference type="EMBL" id="QFG06437.1"/>
    </source>
</evidence>
<accession>A0A6M2ZI27</accession>
<protein>
    <submittedName>
        <fullName evidence="3">Phycoerythrobilin synthase</fullName>
    </submittedName>
</protein>
<dbReference type="GO" id="GO:0010024">
    <property type="term" value="P:phytochromobilin biosynthetic process"/>
    <property type="evidence" value="ECO:0007669"/>
    <property type="project" value="InterPro"/>
</dbReference>
<organism evidence="3 4">
    <name type="scientific">Synechococcus phage S-SCSM1</name>
    <dbReference type="NCBI Taxonomy" id="2588487"/>
    <lineage>
        <taxon>Viruses</taxon>
        <taxon>Duplodnaviria</taxon>
        <taxon>Heunggongvirae</taxon>
        <taxon>Uroviricota</taxon>
        <taxon>Caudoviricetes</taxon>
        <taxon>Pantevenvirales</taxon>
        <taxon>Kyanoviridae</taxon>
        <taxon>Zhoulongquanvirus</taxon>
        <taxon>Zhoulongquanvirus esscess</taxon>
    </lineage>
</organism>
<gene>
    <name evidence="3" type="ORF">SSCSM1_174</name>
</gene>
<dbReference type="Gene3D" id="3.40.1500.20">
    <property type="match status" value="1"/>
</dbReference>
<proteinExistence type="inferred from homology"/>
<dbReference type="PANTHER" id="PTHR34557:SF1">
    <property type="entry name" value="PHYTOCHROMOBILIN:FERREDOXIN OXIDOREDUCTASE, CHLOROPLASTIC"/>
    <property type="match status" value="1"/>
</dbReference>
<name>A0A6M2ZI27_9CAUD</name>
<dbReference type="InterPro" id="IPR009249">
    <property type="entry name" value="Ferredoxin-dep_bilin_Rdtase"/>
</dbReference>
<evidence type="ECO:0000256" key="2">
    <source>
        <dbReference type="ARBA" id="ARBA00023002"/>
    </source>
</evidence>
<dbReference type="Pfam" id="PF05996">
    <property type="entry name" value="Fe_bilin_red"/>
    <property type="match status" value="1"/>
</dbReference>
<dbReference type="EMBL" id="MK867354">
    <property type="protein sequence ID" value="QFG06437.1"/>
    <property type="molecule type" value="Genomic_DNA"/>
</dbReference>
<sequence length="207" mass="24373">MNNVWKNYKKVLWEMFPDMENICDWADWEGKNLNLSAKLYSNDYILKSREVEIWNEKTCIYNTIIYPRTGANLPCFGMDLMMFFPKKVVITFDFQHPVENYRFSVDGLPKCEGGIRFFEPGNHFSDNLYVAKCVQEEVDDHLPIFKKYLETYRTMLLDAKPTGNDVSEYKDFDTYMTKLDPVAGYLKSNFGAEKSEQFVSDFLFSYA</sequence>